<dbReference type="SUPFAM" id="SSF49899">
    <property type="entry name" value="Concanavalin A-like lectins/glucanases"/>
    <property type="match status" value="1"/>
</dbReference>
<dbReference type="EMBL" id="WHOA01000198">
    <property type="protein sequence ID" value="NOU75196.1"/>
    <property type="molecule type" value="Genomic_DNA"/>
</dbReference>
<dbReference type="Proteomes" id="UP000616779">
    <property type="component" value="Unassembled WGS sequence"/>
</dbReference>
<evidence type="ECO:0000256" key="4">
    <source>
        <dbReference type="ARBA" id="ARBA00013303"/>
    </source>
</evidence>
<dbReference type="InterPro" id="IPR006101">
    <property type="entry name" value="Glyco_hydro_2"/>
</dbReference>
<evidence type="ECO:0000259" key="12">
    <source>
        <dbReference type="PROSITE" id="PS51766"/>
    </source>
</evidence>
<reference evidence="13 14" key="1">
    <citation type="submission" date="2019-10" db="EMBL/GenBank/DDBJ databases">
        <title>Description of Paenibacillus terrestris sp. nov.</title>
        <authorList>
            <person name="Carlier A."/>
            <person name="Qi S."/>
        </authorList>
    </citation>
    <scope>NUCLEOTIDE SEQUENCE [LARGE SCALE GENOMIC DNA]</scope>
    <source>
        <strain evidence="13 14">LMG 31458</strain>
    </source>
</reference>
<dbReference type="Pfam" id="PF13385">
    <property type="entry name" value="Laminin_G_3"/>
    <property type="match status" value="1"/>
</dbReference>
<dbReference type="Pfam" id="PF16353">
    <property type="entry name" value="LacZ_4"/>
    <property type="match status" value="1"/>
</dbReference>
<evidence type="ECO:0000256" key="11">
    <source>
        <dbReference type="SAM" id="SignalP"/>
    </source>
</evidence>
<dbReference type="SUPFAM" id="SSF49785">
    <property type="entry name" value="Galactose-binding domain-like"/>
    <property type="match status" value="2"/>
</dbReference>
<evidence type="ECO:0000256" key="7">
    <source>
        <dbReference type="ARBA" id="ARBA00023157"/>
    </source>
</evidence>
<dbReference type="Gene3D" id="3.20.20.80">
    <property type="entry name" value="Glycosidases"/>
    <property type="match status" value="1"/>
</dbReference>
<dbReference type="Gene3D" id="2.70.98.10">
    <property type="match status" value="1"/>
</dbReference>
<dbReference type="Gene3D" id="2.60.120.1060">
    <property type="entry name" value="NPCBM/NEW2 domain"/>
    <property type="match status" value="1"/>
</dbReference>
<dbReference type="Pfam" id="PF02929">
    <property type="entry name" value="Bgal_small_N"/>
    <property type="match status" value="1"/>
</dbReference>
<dbReference type="InterPro" id="IPR023230">
    <property type="entry name" value="Glyco_hydro_2_CS"/>
</dbReference>
<dbReference type="Gene3D" id="2.60.120.260">
    <property type="entry name" value="Galactose-binding domain-like"/>
    <property type="match status" value="1"/>
</dbReference>
<dbReference type="Pfam" id="PF02836">
    <property type="entry name" value="Glyco_hydro_2_C"/>
    <property type="match status" value="2"/>
</dbReference>
<dbReference type="PROSITE" id="PS51766">
    <property type="entry name" value="DOCKERIN"/>
    <property type="match status" value="1"/>
</dbReference>
<dbReference type="SUPFAM" id="SSF51445">
    <property type="entry name" value="(Trans)glycosidases"/>
    <property type="match status" value="1"/>
</dbReference>
<dbReference type="InterPro" id="IPR013222">
    <property type="entry name" value="Glyco_hyd_98_carb-bd"/>
</dbReference>
<dbReference type="SUPFAM" id="SSF63446">
    <property type="entry name" value="Type I dockerin domain"/>
    <property type="match status" value="1"/>
</dbReference>
<feature type="signal peptide" evidence="11">
    <location>
        <begin position="1"/>
        <end position="27"/>
    </location>
</feature>
<dbReference type="InterPro" id="IPR008979">
    <property type="entry name" value="Galactose-bd-like_sf"/>
</dbReference>
<dbReference type="Gene3D" id="2.60.40.680">
    <property type="match status" value="1"/>
</dbReference>
<sequence length="1784" mass="196546">MKWKKKISLTLMLLMAVNCFSTLGASAAPANGYPEWNNNPDIFQVNREPAHASFIPYGDVPSALRGADMISAMTEHLSPFYQSLNGQWKFNFAKNPDARPLDFYKDSYDTSSWNEIKVPGEWQMQGYDFPIVTNITYPFWGNGNSNNVQPPVAPTEYNPVGSYKRTFTVPDNWSDRKTFISFQGVETAFYVWVNGQKVGYSEDSYSPKDFNITPYLKSGENTLAVEVYRWSDGSWLEDQDSIRLSGIVRDVFLFSTPSVHMRDFGVVTDLDASYQDAALNLKVNVKNYNDGTTPANHKVEAMLYDANNQPVFNEPVIMETAFGSNSEVQVSSSKLVANPKKWSAEDPNLYTLVLSLKDSSGNVIETAGTRVGFREFEIKTMSDGSGKQQMKLNGKPIMIKGANRHDTSPDTGKATNLDLMIKDIELMKQYNMNAVRSSHYPSHPFWYDLTNKYGLYVLDEVNLESHGVLDTVPTNKPEWVENIKDRANSMVQRDKNHPSVIIWSLGNEAGSGSDFKIESDFIRSLDPTRPIHYEQYNDKTVTDMVSNMYPHVAELETYAKSSDPRPYIMCEYAHAMGNSNGSVQDYWDVIKKYPNLQGGFIWDWVNQTPRIRYLTDAGGTYQAKYTGTVIDNDGAASGVLQPNDASIATMTMPNDAKYNLTGPLTLEAWVKPLMNVSDSPIIAKGDKQFALKMAGTTKLEFFVYKNGWTSVSAALPANWLNNWHHVAGSYDGANLNLYVDGTVVATRAFTGSLSSNSYPLTIGTDKETGRSSRMSFDKVRVYNRALSLTELNDDTRTADATAVLWQDFNTENAMPLEKHEFFGYGGDFGDINNDGTTLADGLLQADRTPKPQLSQVKHVYQNILVKAADLAKGKVDIRNEFLFTNVNAYDASWELRADNEVIQQGILDNLDIPALTTRQITVPYSLPTAEPGVEYWLNFSFKLKSDTLWAKKGHEIASQQLSLSMNAPQQPSVDLSTLPALNVQDQGTQVTINTTDLQINFNKSTGTIDTFKYLGKDLIRQGPTPNFWRAPTDNDKGNDPNRTATWKNAGKNRNVTRATVTPIGDKIVRIDVEGTLPTTTVSSYKTSYTIFGNGDITVANYMKPGSSSLPDMPEVGNMLTIPQEFEHITWYGRGPNENYQDRNSGSDVGMYNSTVEAQFFPYILPSETGNKTDVRWVALTNDAGSGLMAIGAPVIEANALHYTPDDLTGPAHPYQATHRDDITLRVNYKQMGVGGDDSWSGKARPHDEYRLFANKDYSYSYTLRPIAAHTADLMQLSKSVTTINLVKSIQVNGLALDGFDPEKLSYTYNIFRGNNQVPTVDVQSSNNTVKVQVTPAADVNGKTVITVSSADGLITKTYEIQFKVVDHYLSDMDWVSATVGWSSIKKDKSIDGNSLRLRGPSGTVTYAKGIGTHANSEIIYNLAGKNVESFSAVVGVDQEVGGTAGSIVFQVFLDGVKAFDSGMMSATTVSKAVNLDVKGVKELKLVIRDNGDGNGNDHGDWADAKLIPSKNPSAVLSGESLVKSNQPFDLALRLDSVTQSVYALDFIVNYNPQQVLLNDVTSMQDQFDIVEKKELEPGKLRVLAAALGSSIQSGENLLKLAFTAKNESVTQSTYTDISVSTLVIADNQGAEVNVNGNQFRINIETIHKDALITAIADAQAKYDAAVEGSKPGQYPAAAKAAFLAEIQQANAVANAATADQTQVDQALNNLTAAVRAFEASVNTSLPGDMNGDGKFTIGDLAKVARAYGKTSADSDWDLYKYADLVPDGRIDIVDLAYMARKIIE</sequence>
<dbReference type="PANTHER" id="PTHR46323">
    <property type="entry name" value="BETA-GALACTOSIDASE"/>
    <property type="match status" value="1"/>
</dbReference>
<dbReference type="InterPro" id="IPR006103">
    <property type="entry name" value="Glyco_hydro_2_cat"/>
</dbReference>
<name>A0ABX1Y527_9BACL</name>
<keyword evidence="6 10" id="KW-0378">Hydrolase</keyword>
<dbReference type="Gene3D" id="1.20.1270.90">
    <property type="entry name" value="AF1782-like"/>
    <property type="match status" value="1"/>
</dbReference>
<dbReference type="Pfam" id="PF00963">
    <property type="entry name" value="Cohesin"/>
    <property type="match status" value="1"/>
</dbReference>
<dbReference type="CDD" id="cd14256">
    <property type="entry name" value="Dockerin_I"/>
    <property type="match status" value="1"/>
</dbReference>
<dbReference type="InterPro" id="IPR032312">
    <property type="entry name" value="LacZ_4"/>
</dbReference>
<dbReference type="SMART" id="SM00776">
    <property type="entry name" value="NPCBM"/>
    <property type="match status" value="1"/>
</dbReference>
<dbReference type="InterPro" id="IPR036156">
    <property type="entry name" value="Beta-gal/glucu_dom_sf"/>
</dbReference>
<evidence type="ECO:0000256" key="6">
    <source>
        <dbReference type="ARBA" id="ARBA00022801"/>
    </source>
</evidence>
<dbReference type="InterPro" id="IPR002102">
    <property type="entry name" value="Cohesin_dom"/>
</dbReference>
<dbReference type="PROSITE" id="PS00719">
    <property type="entry name" value="GLYCOSYL_HYDROL_F2_1"/>
    <property type="match status" value="1"/>
</dbReference>
<keyword evidence="14" id="KW-1185">Reference proteome</keyword>
<dbReference type="InterPro" id="IPR023232">
    <property type="entry name" value="Glyco_hydro_2_AS"/>
</dbReference>
<comment type="similarity">
    <text evidence="2 10">Belongs to the glycosyl hydrolase 2 family.</text>
</comment>
<comment type="caution">
    <text evidence="13">The sequence shown here is derived from an EMBL/GenBank/DDBJ whole genome shotgun (WGS) entry which is preliminary data.</text>
</comment>
<dbReference type="Pfam" id="PF02837">
    <property type="entry name" value="Glyco_hydro_2_N"/>
    <property type="match status" value="1"/>
</dbReference>
<dbReference type="PANTHER" id="PTHR46323:SF2">
    <property type="entry name" value="BETA-GALACTOSIDASE"/>
    <property type="match status" value="1"/>
</dbReference>
<dbReference type="EC" id="3.2.1.23" evidence="3 10"/>
<evidence type="ECO:0000256" key="1">
    <source>
        <dbReference type="ARBA" id="ARBA00001412"/>
    </source>
</evidence>
<organism evidence="13 14">
    <name type="scientific">Paenibacillus phytorum</name>
    <dbReference type="NCBI Taxonomy" id="2654977"/>
    <lineage>
        <taxon>Bacteria</taxon>
        <taxon>Bacillati</taxon>
        <taxon>Bacillota</taxon>
        <taxon>Bacilli</taxon>
        <taxon>Bacillales</taxon>
        <taxon>Paenibacillaceae</taxon>
        <taxon>Paenibacillus</taxon>
    </lineage>
</organism>
<dbReference type="InterPro" id="IPR006102">
    <property type="entry name" value="Ig-like_GH2"/>
</dbReference>
<dbReference type="InterPro" id="IPR006558">
    <property type="entry name" value="LamG-like"/>
</dbReference>
<dbReference type="Pfam" id="PF00703">
    <property type="entry name" value="Glyco_hydro_2"/>
    <property type="match status" value="1"/>
</dbReference>
<dbReference type="InterPro" id="IPR013783">
    <property type="entry name" value="Ig-like_fold"/>
</dbReference>
<dbReference type="SMART" id="SM00560">
    <property type="entry name" value="LamGL"/>
    <property type="match status" value="1"/>
</dbReference>
<dbReference type="PRINTS" id="PR00132">
    <property type="entry name" value="GLHYDRLASE2"/>
</dbReference>
<dbReference type="InterPro" id="IPR038637">
    <property type="entry name" value="NPCBM_sf"/>
</dbReference>
<proteinExistence type="inferred from homology"/>
<dbReference type="Pfam" id="PF08305">
    <property type="entry name" value="NPCBM"/>
    <property type="match status" value="1"/>
</dbReference>
<dbReference type="CDD" id="cd08547">
    <property type="entry name" value="Type_II_cohesin"/>
    <property type="match status" value="1"/>
</dbReference>
<dbReference type="RefSeq" id="WP_171646586.1">
    <property type="nucleotide sequence ID" value="NZ_WHOA01000198.1"/>
</dbReference>
<keyword evidence="7" id="KW-1015">Disulfide bond</keyword>
<accession>A0ABX1Y527</accession>
<dbReference type="InterPro" id="IPR036439">
    <property type="entry name" value="Dockerin_dom_sf"/>
</dbReference>
<dbReference type="InterPro" id="IPR013320">
    <property type="entry name" value="ConA-like_dom_sf"/>
</dbReference>
<dbReference type="SUPFAM" id="SSF74650">
    <property type="entry name" value="Galactose mutarotase-like"/>
    <property type="match status" value="1"/>
</dbReference>
<evidence type="ECO:0000256" key="5">
    <source>
        <dbReference type="ARBA" id="ARBA00022729"/>
    </source>
</evidence>
<evidence type="ECO:0000256" key="10">
    <source>
        <dbReference type="RuleBase" id="RU361154"/>
    </source>
</evidence>
<dbReference type="InterPro" id="IPR014718">
    <property type="entry name" value="GH-type_carb-bd"/>
</dbReference>
<dbReference type="SUPFAM" id="SSF49384">
    <property type="entry name" value="Carbohydrate-binding domain"/>
    <property type="match status" value="1"/>
</dbReference>
<dbReference type="InterPro" id="IPR008965">
    <property type="entry name" value="CBM2/CBM3_carb-bd_dom_sf"/>
</dbReference>
<comment type="catalytic activity">
    <reaction evidence="1 10">
        <text>Hydrolysis of terminal non-reducing beta-D-galactose residues in beta-D-galactosides.</text>
        <dbReference type="EC" id="3.2.1.23"/>
    </reaction>
</comment>
<evidence type="ECO:0000256" key="3">
    <source>
        <dbReference type="ARBA" id="ARBA00012756"/>
    </source>
</evidence>
<evidence type="ECO:0000313" key="14">
    <source>
        <dbReference type="Proteomes" id="UP000616779"/>
    </source>
</evidence>
<evidence type="ECO:0000256" key="2">
    <source>
        <dbReference type="ARBA" id="ARBA00007401"/>
    </source>
</evidence>
<dbReference type="PROSITE" id="PS00608">
    <property type="entry name" value="GLYCOSYL_HYDROL_F2_2"/>
    <property type="match status" value="1"/>
</dbReference>
<dbReference type="InterPro" id="IPR017853">
    <property type="entry name" value="GH"/>
</dbReference>
<evidence type="ECO:0000313" key="13">
    <source>
        <dbReference type="EMBL" id="NOU75196.1"/>
    </source>
</evidence>
<feature type="domain" description="Dockerin" evidence="12">
    <location>
        <begin position="1722"/>
        <end position="1784"/>
    </location>
</feature>
<dbReference type="Gene3D" id="2.60.120.200">
    <property type="match status" value="1"/>
</dbReference>
<protein>
    <recommendedName>
        <fullName evidence="4 10">Beta-galactosidase</fullName>
        <ecNumber evidence="3 10">3.2.1.23</ecNumber>
    </recommendedName>
    <alternativeName>
        <fullName evidence="9 10">Lactase</fullName>
    </alternativeName>
</protein>
<keyword evidence="5 11" id="KW-0732">Signal</keyword>
<dbReference type="InterPro" id="IPR011013">
    <property type="entry name" value="Gal_mutarotase_sf_dom"/>
</dbReference>
<dbReference type="SUPFAM" id="SSF49303">
    <property type="entry name" value="beta-Galactosidase/glucuronidase domain"/>
    <property type="match status" value="2"/>
</dbReference>
<dbReference type="InterPro" id="IPR004199">
    <property type="entry name" value="B-gal_small/dom_5"/>
</dbReference>
<gene>
    <name evidence="13" type="ORF">GC098_28055</name>
</gene>
<evidence type="ECO:0000256" key="8">
    <source>
        <dbReference type="ARBA" id="ARBA00023295"/>
    </source>
</evidence>
<evidence type="ECO:0000256" key="9">
    <source>
        <dbReference type="ARBA" id="ARBA00032230"/>
    </source>
</evidence>
<feature type="chain" id="PRO_5047269007" description="Beta-galactosidase" evidence="11">
    <location>
        <begin position="28"/>
        <end position="1784"/>
    </location>
</feature>
<dbReference type="SMART" id="SM01038">
    <property type="entry name" value="Bgal_small_N"/>
    <property type="match status" value="1"/>
</dbReference>
<dbReference type="InterPro" id="IPR006104">
    <property type="entry name" value="Glyco_hydro_2_N"/>
</dbReference>
<keyword evidence="8 10" id="KW-0326">Glycosidase</keyword>
<dbReference type="InterPro" id="IPR016134">
    <property type="entry name" value="Dockerin_dom"/>
</dbReference>
<dbReference type="Gene3D" id="1.10.1330.10">
    <property type="entry name" value="Dockerin domain"/>
    <property type="match status" value="1"/>
</dbReference>
<dbReference type="InterPro" id="IPR050347">
    <property type="entry name" value="Bact_Beta-galactosidase"/>
</dbReference>
<dbReference type="Gene3D" id="2.60.40.10">
    <property type="entry name" value="Immunoglobulins"/>
    <property type="match status" value="2"/>
</dbReference>